<organism evidence="2 3">
    <name type="scientific">Iris pallida</name>
    <name type="common">Sweet iris</name>
    <dbReference type="NCBI Taxonomy" id="29817"/>
    <lineage>
        <taxon>Eukaryota</taxon>
        <taxon>Viridiplantae</taxon>
        <taxon>Streptophyta</taxon>
        <taxon>Embryophyta</taxon>
        <taxon>Tracheophyta</taxon>
        <taxon>Spermatophyta</taxon>
        <taxon>Magnoliopsida</taxon>
        <taxon>Liliopsida</taxon>
        <taxon>Asparagales</taxon>
        <taxon>Iridaceae</taxon>
        <taxon>Iridoideae</taxon>
        <taxon>Irideae</taxon>
        <taxon>Iris</taxon>
    </lineage>
</organism>
<keyword evidence="3" id="KW-1185">Reference proteome</keyword>
<reference evidence="2" key="1">
    <citation type="journal article" date="2023" name="GigaByte">
        <title>Genome assembly of the bearded iris, Iris pallida Lam.</title>
        <authorList>
            <person name="Bruccoleri R.E."/>
            <person name="Oakeley E.J."/>
            <person name="Faust A.M.E."/>
            <person name="Altorfer M."/>
            <person name="Dessus-Babus S."/>
            <person name="Burckhardt D."/>
            <person name="Oertli M."/>
            <person name="Naumann U."/>
            <person name="Petersen F."/>
            <person name="Wong J."/>
        </authorList>
    </citation>
    <scope>NUCLEOTIDE SEQUENCE</scope>
    <source>
        <strain evidence="2">GSM-AAB239-AS_SAM_17_03QT</strain>
    </source>
</reference>
<accession>A0AAX6GAB6</accession>
<name>A0AAX6GAB6_IRIPA</name>
<protein>
    <recommendedName>
        <fullName evidence="1">PATROL1-like C-terminal domain-containing protein</fullName>
    </recommendedName>
</protein>
<feature type="domain" description="PATROL1-like C-terminal" evidence="1">
    <location>
        <begin position="4"/>
        <end position="40"/>
    </location>
</feature>
<dbReference type="InterPro" id="IPR057984">
    <property type="entry name" value="PATROL1_C"/>
</dbReference>
<dbReference type="Pfam" id="PF25761">
    <property type="entry name" value="TPR_PATROL1"/>
    <property type="match status" value="1"/>
</dbReference>
<evidence type="ECO:0000313" key="3">
    <source>
        <dbReference type="Proteomes" id="UP001140949"/>
    </source>
</evidence>
<sequence length="42" mass="4695">MNERTKSSVSLEKNAFDGSRKDINAAIDRICEFTGMKIIFGT</sequence>
<gene>
    <name evidence="2" type="ORF">M6B38_377605</name>
</gene>
<dbReference type="EMBL" id="JANAVB010021599">
    <property type="protein sequence ID" value="KAJ6825686.1"/>
    <property type="molecule type" value="Genomic_DNA"/>
</dbReference>
<dbReference type="AlphaFoldDB" id="A0AAX6GAB6"/>
<proteinExistence type="predicted"/>
<evidence type="ECO:0000313" key="2">
    <source>
        <dbReference type="EMBL" id="KAJ6825686.1"/>
    </source>
</evidence>
<comment type="caution">
    <text evidence="2">The sequence shown here is derived from an EMBL/GenBank/DDBJ whole genome shotgun (WGS) entry which is preliminary data.</text>
</comment>
<dbReference type="Proteomes" id="UP001140949">
    <property type="component" value="Unassembled WGS sequence"/>
</dbReference>
<reference evidence="2" key="2">
    <citation type="submission" date="2023-04" db="EMBL/GenBank/DDBJ databases">
        <authorList>
            <person name="Bruccoleri R.E."/>
            <person name="Oakeley E.J."/>
            <person name="Faust A.-M."/>
            <person name="Dessus-Babus S."/>
            <person name="Altorfer M."/>
            <person name="Burckhardt D."/>
            <person name="Oertli M."/>
            <person name="Naumann U."/>
            <person name="Petersen F."/>
            <person name="Wong J."/>
        </authorList>
    </citation>
    <scope>NUCLEOTIDE SEQUENCE</scope>
    <source>
        <strain evidence="2">GSM-AAB239-AS_SAM_17_03QT</strain>
        <tissue evidence="2">Leaf</tissue>
    </source>
</reference>
<evidence type="ECO:0000259" key="1">
    <source>
        <dbReference type="Pfam" id="PF25761"/>
    </source>
</evidence>